<keyword evidence="3 5" id="KW-1133">Transmembrane helix</keyword>
<evidence type="ECO:0000256" key="4">
    <source>
        <dbReference type="ARBA" id="ARBA00023136"/>
    </source>
</evidence>
<organism evidence="7 8">
    <name type="scientific">Curtobacterium oceanosedimentum</name>
    <dbReference type="NCBI Taxonomy" id="465820"/>
    <lineage>
        <taxon>Bacteria</taxon>
        <taxon>Bacillati</taxon>
        <taxon>Actinomycetota</taxon>
        <taxon>Actinomycetes</taxon>
        <taxon>Micrococcales</taxon>
        <taxon>Microbacteriaceae</taxon>
        <taxon>Curtobacterium</taxon>
    </lineage>
</organism>
<feature type="transmembrane region" description="Helical" evidence="5">
    <location>
        <begin position="32"/>
        <end position="55"/>
    </location>
</feature>
<dbReference type="Pfam" id="PF06271">
    <property type="entry name" value="RDD"/>
    <property type="match status" value="1"/>
</dbReference>
<dbReference type="PANTHER" id="PTHR38480">
    <property type="entry name" value="SLR0254 PROTEIN"/>
    <property type="match status" value="1"/>
</dbReference>
<evidence type="ECO:0000313" key="8">
    <source>
        <dbReference type="Proteomes" id="UP000078335"/>
    </source>
</evidence>
<keyword evidence="8" id="KW-1185">Reference proteome</keyword>
<gene>
    <name evidence="7" type="ORF">NS263_12545</name>
</gene>
<comment type="subcellular location">
    <subcellularLocation>
        <location evidence="1">Membrane</location>
        <topology evidence="1">Multi-pass membrane protein</topology>
    </subcellularLocation>
</comment>
<keyword evidence="2 5" id="KW-0812">Transmembrane</keyword>
<name>A0ABR5S463_9MICO</name>
<reference evidence="7 8" key="1">
    <citation type="journal article" date="2016" name="Front. Microbiol.">
        <title>Genomic Resource of Rice Seed Associated Bacteria.</title>
        <authorList>
            <person name="Midha S."/>
            <person name="Bansal K."/>
            <person name="Sharma S."/>
            <person name="Kumar N."/>
            <person name="Patil P.P."/>
            <person name="Chaudhry V."/>
            <person name="Patil P.B."/>
        </authorList>
    </citation>
    <scope>NUCLEOTIDE SEQUENCE [LARGE SCALE GENOMIC DNA]</scope>
    <source>
        <strain evidence="7 8">NS263</strain>
    </source>
</reference>
<feature type="transmembrane region" description="Helical" evidence="5">
    <location>
        <begin position="124"/>
        <end position="145"/>
    </location>
</feature>
<comment type="caution">
    <text evidence="7">The sequence shown here is derived from an EMBL/GenBank/DDBJ whole genome shotgun (WGS) entry which is preliminary data.</text>
</comment>
<evidence type="ECO:0000313" key="7">
    <source>
        <dbReference type="EMBL" id="KTR38773.1"/>
    </source>
</evidence>
<evidence type="ECO:0000256" key="2">
    <source>
        <dbReference type="ARBA" id="ARBA00022692"/>
    </source>
</evidence>
<evidence type="ECO:0000256" key="5">
    <source>
        <dbReference type="SAM" id="Phobius"/>
    </source>
</evidence>
<sequence length="280" mass="29276">MSDARFGGALDETTDELVVGEAVALDVQPAGIALRLAAALLDGACLVVLLAMLLFGLLRSLPAGTDAVWILPVGIVSGVTVLVLVPAGVEAVTRGKSVGRWAAGTRVVRVDGGAIGFRHAFTRALVGLLELWSTLGSVALVVALFGSRPRRLGDLLAGTFVQHERGARRRDMEVLLPVELVPWAAVADVSALPQRLEDRLGAFFRSVGDLRPEAREATARTLAAAAAEYASPVPDVHPEVFLAGVVAVRRERDVQALRARAALLDGAAAVAGARPPGFPR</sequence>
<accession>A0ABR5S463</accession>
<evidence type="ECO:0000256" key="3">
    <source>
        <dbReference type="ARBA" id="ARBA00022989"/>
    </source>
</evidence>
<evidence type="ECO:0000259" key="6">
    <source>
        <dbReference type="Pfam" id="PF06271"/>
    </source>
</evidence>
<feature type="transmembrane region" description="Helical" evidence="5">
    <location>
        <begin position="67"/>
        <end position="89"/>
    </location>
</feature>
<dbReference type="Proteomes" id="UP000078335">
    <property type="component" value="Unassembled WGS sequence"/>
</dbReference>
<dbReference type="InterPro" id="IPR010432">
    <property type="entry name" value="RDD"/>
</dbReference>
<feature type="domain" description="RDD" evidence="6">
    <location>
        <begin position="30"/>
        <end position="158"/>
    </location>
</feature>
<proteinExistence type="predicted"/>
<evidence type="ECO:0000256" key="1">
    <source>
        <dbReference type="ARBA" id="ARBA00004141"/>
    </source>
</evidence>
<dbReference type="PANTHER" id="PTHR38480:SF1">
    <property type="entry name" value="SLR0254 PROTEIN"/>
    <property type="match status" value="1"/>
</dbReference>
<dbReference type="EMBL" id="LDRB01000068">
    <property type="protein sequence ID" value="KTR38773.1"/>
    <property type="molecule type" value="Genomic_DNA"/>
</dbReference>
<keyword evidence="4 5" id="KW-0472">Membrane</keyword>
<protein>
    <recommendedName>
        <fullName evidence="6">RDD domain-containing protein</fullName>
    </recommendedName>
</protein>